<keyword evidence="3" id="KW-1185">Reference proteome</keyword>
<dbReference type="Proteomes" id="UP001159363">
    <property type="component" value="Chromosome 13"/>
</dbReference>
<evidence type="ECO:0000313" key="2">
    <source>
        <dbReference type="EMBL" id="KAJ8868445.1"/>
    </source>
</evidence>
<evidence type="ECO:0000313" key="3">
    <source>
        <dbReference type="Proteomes" id="UP001159363"/>
    </source>
</evidence>
<protein>
    <recommendedName>
        <fullName evidence="1">Reverse transcriptase domain-containing protein</fullName>
    </recommendedName>
</protein>
<organism evidence="2 3">
    <name type="scientific">Dryococelus australis</name>
    <dbReference type="NCBI Taxonomy" id="614101"/>
    <lineage>
        <taxon>Eukaryota</taxon>
        <taxon>Metazoa</taxon>
        <taxon>Ecdysozoa</taxon>
        <taxon>Arthropoda</taxon>
        <taxon>Hexapoda</taxon>
        <taxon>Insecta</taxon>
        <taxon>Pterygota</taxon>
        <taxon>Neoptera</taxon>
        <taxon>Polyneoptera</taxon>
        <taxon>Phasmatodea</taxon>
        <taxon>Verophasmatodea</taxon>
        <taxon>Anareolatae</taxon>
        <taxon>Phasmatidae</taxon>
        <taxon>Eurycanthinae</taxon>
        <taxon>Dryococelus</taxon>
    </lineage>
</organism>
<proteinExistence type="predicted"/>
<dbReference type="PANTHER" id="PTHR33481:SF1">
    <property type="entry name" value="ENDONUCLEASE_EXONUCLEASE_PHOSPHATASE DOMAIN-CONTAINING PROTEIN-RELATED"/>
    <property type="match status" value="1"/>
</dbReference>
<accession>A0ABQ9G7M9</accession>
<feature type="domain" description="Reverse transcriptase" evidence="1">
    <location>
        <begin position="97"/>
        <end position="323"/>
    </location>
</feature>
<dbReference type="PROSITE" id="PS50878">
    <property type="entry name" value="RT_POL"/>
    <property type="match status" value="1"/>
</dbReference>
<dbReference type="Pfam" id="PF00078">
    <property type="entry name" value="RVT_1"/>
    <property type="match status" value="1"/>
</dbReference>
<reference evidence="2 3" key="1">
    <citation type="submission" date="2023-02" db="EMBL/GenBank/DDBJ databases">
        <title>LHISI_Scaffold_Assembly.</title>
        <authorList>
            <person name="Stuart O.P."/>
            <person name="Cleave R."/>
            <person name="Magrath M.J.L."/>
            <person name="Mikheyev A.S."/>
        </authorList>
    </citation>
    <scope>NUCLEOTIDE SEQUENCE [LARGE SCALE GENOMIC DNA]</scope>
    <source>
        <strain evidence="2">Daus_M_001</strain>
        <tissue evidence="2">Leg muscle</tissue>
    </source>
</reference>
<gene>
    <name evidence="2" type="ORF">PR048_029961</name>
</gene>
<comment type="caution">
    <text evidence="2">The sequence shown here is derived from an EMBL/GenBank/DDBJ whole genome shotgun (WGS) entry which is preliminary data.</text>
</comment>
<name>A0ABQ9G7M9_9NEOP</name>
<dbReference type="PANTHER" id="PTHR33481">
    <property type="entry name" value="REVERSE TRANSCRIPTASE"/>
    <property type="match status" value="1"/>
</dbReference>
<dbReference type="EMBL" id="JARBHB010000014">
    <property type="protein sequence ID" value="KAJ8868445.1"/>
    <property type="molecule type" value="Genomic_DNA"/>
</dbReference>
<dbReference type="InterPro" id="IPR000477">
    <property type="entry name" value="RT_dom"/>
</dbReference>
<sequence>MALPGNTLENSVPHPEPFLPLFMLARLSILLMIKPNSLLHTSHPLFAHIFLLLDTLAVNLPISRSPQTLMHLSRIAYSPLTRRNFTMQKVCYSVATEAYTVAAPLSFLFQSMIHNQNQSCHTYRPIALLSVLSKVAERITLSRLTRNLEELNILPHTQFGFHNVHSALHAAGIAIDAIKQRFCTPKHSIFILLDLAKVFDSVHHAALLTKLRQFHLSERIISVIHSFLTWALLSPTLFSIFVADLPQIPFTQILQYANDTALLLTGKVAQILAVRTITSYLLCWRVTPNPKNLQLYFSPNGVGNLHHHKHSWNFPVRYLGFHLDSTLTWHTHITLSIAKAKSALCALRPLLSHVSPISQSVLIQLWQTLVLPILFYGFPVWVYIHPSSFHPVIVSFNEGLCLILGSPRYSPANPLYRLANTDHPMDIISRLANSLYRRAWRHHNPSIAAIADYDPADPHSHRRLLDFNTVPP</sequence>
<evidence type="ECO:0000259" key="1">
    <source>
        <dbReference type="PROSITE" id="PS50878"/>
    </source>
</evidence>